<evidence type="ECO:0000313" key="6">
    <source>
        <dbReference type="EMBL" id="MBD8026961.1"/>
    </source>
</evidence>
<keyword evidence="7" id="KW-1185">Reference proteome</keyword>
<sequence length="185" mass="19703">MWKKLLIFSSLMLLLSGCNLFAEQEKITVAAPEALKADAKIINTEGKEIGHMEMTEGTDGVLISLGLTEIPEGEHGIHIHEVGKCEKPSFESAGAHFNPLGKHHGINNPKGPHLGDLPNITAEQDGTVQVELVAKNITLEKGMENSLFDADGSAIVIHEKADDYVTDPAGNSGARIACGVITSEN</sequence>
<evidence type="ECO:0000256" key="3">
    <source>
        <dbReference type="RuleBase" id="RU000393"/>
    </source>
</evidence>
<dbReference type="PROSITE" id="PS00332">
    <property type="entry name" value="SOD_CU_ZN_2"/>
    <property type="match status" value="1"/>
</dbReference>
<protein>
    <recommendedName>
        <fullName evidence="3">Superoxide dismutase [Cu-Zn]</fullName>
        <ecNumber evidence="3">1.15.1.1</ecNumber>
    </recommendedName>
</protein>
<dbReference type="CDD" id="cd00305">
    <property type="entry name" value="Cu-Zn_Superoxide_Dismutase"/>
    <property type="match status" value="1"/>
</dbReference>
<dbReference type="Pfam" id="PF00080">
    <property type="entry name" value="Sod_Cu"/>
    <property type="match status" value="1"/>
</dbReference>
<keyword evidence="3" id="KW-0862">Zinc</keyword>
<feature type="domain" description="Superoxide dismutase copper/zinc binding" evidence="5">
    <location>
        <begin position="50"/>
        <end position="181"/>
    </location>
</feature>
<dbReference type="PRINTS" id="PR00068">
    <property type="entry name" value="CUZNDISMTASE"/>
</dbReference>
<feature type="signal peptide" evidence="4">
    <location>
        <begin position="1"/>
        <end position="22"/>
    </location>
</feature>
<gene>
    <name evidence="6" type="ORF">H9636_09875</name>
</gene>
<dbReference type="EMBL" id="JACSQA010000013">
    <property type="protein sequence ID" value="MBD8026961.1"/>
    <property type="molecule type" value="Genomic_DNA"/>
</dbReference>
<comment type="function">
    <text evidence="2">Destroys radicals which are normally produced within the cells and which are toxic to biological systems. May play a role in favoring mycobacterial survival in phagocytes.</text>
</comment>
<organism evidence="6 7">
    <name type="scientific">Ureibacillus galli</name>
    <dbReference type="NCBI Taxonomy" id="2762222"/>
    <lineage>
        <taxon>Bacteria</taxon>
        <taxon>Bacillati</taxon>
        <taxon>Bacillota</taxon>
        <taxon>Bacilli</taxon>
        <taxon>Bacillales</taxon>
        <taxon>Caryophanaceae</taxon>
        <taxon>Ureibacillus</taxon>
    </lineage>
</organism>
<evidence type="ECO:0000256" key="2">
    <source>
        <dbReference type="ARBA" id="ARBA00024900"/>
    </source>
</evidence>
<evidence type="ECO:0000313" key="7">
    <source>
        <dbReference type="Proteomes" id="UP000640930"/>
    </source>
</evidence>
<proteinExistence type="inferred from homology"/>
<keyword evidence="3" id="KW-0560">Oxidoreductase</keyword>
<dbReference type="InterPro" id="IPR036423">
    <property type="entry name" value="SOD-like_Cu/Zn_dom_sf"/>
</dbReference>
<dbReference type="InterPro" id="IPR018152">
    <property type="entry name" value="SOD_Cu/Zn_BS"/>
</dbReference>
<dbReference type="InterPro" id="IPR001424">
    <property type="entry name" value="SOD_Cu_Zn_dom"/>
</dbReference>
<dbReference type="SUPFAM" id="SSF49329">
    <property type="entry name" value="Cu,Zn superoxide dismutase-like"/>
    <property type="match status" value="1"/>
</dbReference>
<comment type="caution">
    <text evidence="6">The sequence shown here is derived from an EMBL/GenBank/DDBJ whole genome shotgun (WGS) entry which is preliminary data.</text>
</comment>
<dbReference type="PROSITE" id="PS51257">
    <property type="entry name" value="PROKAR_LIPOPROTEIN"/>
    <property type="match status" value="1"/>
</dbReference>
<comment type="catalytic activity">
    <reaction evidence="3">
        <text>2 superoxide + 2 H(+) = H2O2 + O2</text>
        <dbReference type="Rhea" id="RHEA:20696"/>
        <dbReference type="ChEBI" id="CHEBI:15378"/>
        <dbReference type="ChEBI" id="CHEBI:15379"/>
        <dbReference type="ChEBI" id="CHEBI:16240"/>
        <dbReference type="ChEBI" id="CHEBI:18421"/>
        <dbReference type="EC" id="1.15.1.1"/>
    </reaction>
</comment>
<dbReference type="RefSeq" id="WP_191707441.1">
    <property type="nucleotide sequence ID" value="NZ_JACSQA010000013.1"/>
</dbReference>
<comment type="similarity">
    <text evidence="1 3">Belongs to the Cu-Zn superoxide dismutase family.</text>
</comment>
<accession>A0ABR8XCN3</accession>
<dbReference type="PANTHER" id="PTHR10003">
    <property type="entry name" value="SUPEROXIDE DISMUTASE CU-ZN -RELATED"/>
    <property type="match status" value="1"/>
</dbReference>
<comment type="cofactor">
    <cofactor evidence="3">
        <name>Cu cation</name>
        <dbReference type="ChEBI" id="CHEBI:23378"/>
    </cofactor>
    <text evidence="3">Binds 1 copper ion per subunit.</text>
</comment>
<dbReference type="Gene3D" id="2.60.40.200">
    <property type="entry name" value="Superoxide dismutase, copper/zinc binding domain"/>
    <property type="match status" value="1"/>
</dbReference>
<dbReference type="Proteomes" id="UP000640930">
    <property type="component" value="Unassembled WGS sequence"/>
</dbReference>
<name>A0ABR8XCN3_9BACL</name>
<reference evidence="6 7" key="1">
    <citation type="submission" date="2020-08" db="EMBL/GenBank/DDBJ databases">
        <title>A Genomic Blueprint of the Chicken Gut Microbiome.</title>
        <authorList>
            <person name="Gilroy R."/>
            <person name="Ravi A."/>
            <person name="Getino M."/>
            <person name="Pursley I."/>
            <person name="Horton D.L."/>
            <person name="Alikhan N.-F."/>
            <person name="Baker D."/>
            <person name="Gharbi K."/>
            <person name="Hall N."/>
            <person name="Watson M."/>
            <person name="Adriaenssens E.M."/>
            <person name="Foster-Nyarko E."/>
            <person name="Jarju S."/>
            <person name="Secka A."/>
            <person name="Antonio M."/>
            <person name="Oren A."/>
            <person name="Chaudhuri R."/>
            <person name="La Ragione R.M."/>
            <person name="Hildebrand F."/>
            <person name="Pallen M.J."/>
        </authorList>
    </citation>
    <scope>NUCLEOTIDE SEQUENCE [LARGE SCALE GENOMIC DNA]</scope>
    <source>
        <strain evidence="6 7">Re31</strain>
    </source>
</reference>
<dbReference type="InterPro" id="IPR024134">
    <property type="entry name" value="SOD_Cu/Zn_/chaperone"/>
</dbReference>
<dbReference type="EC" id="1.15.1.1" evidence="3"/>
<keyword evidence="4" id="KW-0732">Signal</keyword>
<keyword evidence="3" id="KW-0479">Metal-binding</keyword>
<evidence type="ECO:0000256" key="4">
    <source>
        <dbReference type="SAM" id="SignalP"/>
    </source>
</evidence>
<evidence type="ECO:0000259" key="5">
    <source>
        <dbReference type="Pfam" id="PF00080"/>
    </source>
</evidence>
<evidence type="ECO:0000256" key="1">
    <source>
        <dbReference type="ARBA" id="ARBA00010457"/>
    </source>
</evidence>
<feature type="chain" id="PRO_5047327679" description="Superoxide dismutase [Cu-Zn]" evidence="4">
    <location>
        <begin position="23"/>
        <end position="185"/>
    </location>
</feature>
<keyword evidence="3" id="KW-0186">Copper</keyword>
<comment type="cofactor">
    <cofactor evidence="3">
        <name>Zn(2+)</name>
        <dbReference type="ChEBI" id="CHEBI:29105"/>
    </cofactor>
    <text evidence="3">Binds 1 zinc ion per subunit.</text>
</comment>